<protein>
    <submittedName>
        <fullName evidence="2">Uncharacterized protein</fullName>
    </submittedName>
</protein>
<dbReference type="Proteomes" id="UP000887568">
    <property type="component" value="Unplaced"/>
</dbReference>
<feature type="region of interest" description="Disordered" evidence="1">
    <location>
        <begin position="36"/>
        <end position="85"/>
    </location>
</feature>
<dbReference type="EnsemblMetazoa" id="XM_038193180.1">
    <property type="protein sequence ID" value="XP_038049108.1"/>
    <property type="gene ID" value="LOC119722818"/>
</dbReference>
<evidence type="ECO:0000256" key="1">
    <source>
        <dbReference type="SAM" id="MobiDB-lite"/>
    </source>
</evidence>
<sequence length="303" mass="33995">MLRHKPLPPIHPAMSSYKAPVKSSVSFADLDTTSLQLDSRHNPGQAQASSGTVSTQRGLDVSRAPMNRPVFHARRSTVVGSTNKPEDGVAALSAALSVRYPLLQDTSTNDFKRSRSMYTTNATLMERKKPSDLKTDRFDNHKRHSNRRKKDQVLLTRGSHHSFPPGKVIKRNDDNSIIPQMFPKVRRVDRGGPCPTQLYNQTKLSYSEKSNGSIQLDHYVRRNSRPRMEPLRVPSTSTATSSEETLNSVISSSKMTLEGRDWPGRGFSPFFRPYSYLDEDLSVPPNSEIGPSRAQMSTTPYEH</sequence>
<name>A0A913ZBE8_PATMI</name>
<dbReference type="OrthoDB" id="10064691at2759"/>
<keyword evidence="3" id="KW-1185">Reference proteome</keyword>
<accession>A0A913ZBE8</accession>
<feature type="region of interest" description="Disordered" evidence="1">
    <location>
        <begin position="133"/>
        <end position="173"/>
    </location>
</feature>
<dbReference type="OMA" id="PQMFPKV"/>
<dbReference type="GeneID" id="119722818"/>
<organism evidence="2 3">
    <name type="scientific">Patiria miniata</name>
    <name type="common">Bat star</name>
    <name type="synonym">Asterina miniata</name>
    <dbReference type="NCBI Taxonomy" id="46514"/>
    <lineage>
        <taxon>Eukaryota</taxon>
        <taxon>Metazoa</taxon>
        <taxon>Echinodermata</taxon>
        <taxon>Eleutherozoa</taxon>
        <taxon>Asterozoa</taxon>
        <taxon>Asteroidea</taxon>
        <taxon>Valvatacea</taxon>
        <taxon>Valvatida</taxon>
        <taxon>Asterinidae</taxon>
        <taxon>Patiria</taxon>
    </lineage>
</organism>
<evidence type="ECO:0000313" key="3">
    <source>
        <dbReference type="Proteomes" id="UP000887568"/>
    </source>
</evidence>
<reference evidence="2" key="1">
    <citation type="submission" date="2022-11" db="UniProtKB">
        <authorList>
            <consortium name="EnsemblMetazoa"/>
        </authorList>
    </citation>
    <scope>IDENTIFICATION</scope>
</reference>
<feature type="compositionally biased region" description="Basic residues" evidence="1">
    <location>
        <begin position="140"/>
        <end position="150"/>
    </location>
</feature>
<feature type="compositionally biased region" description="Polar residues" evidence="1">
    <location>
        <begin position="294"/>
        <end position="303"/>
    </location>
</feature>
<feature type="region of interest" description="Disordered" evidence="1">
    <location>
        <begin position="281"/>
        <end position="303"/>
    </location>
</feature>
<feature type="compositionally biased region" description="Polar residues" evidence="1">
    <location>
        <begin position="36"/>
        <end position="57"/>
    </location>
</feature>
<evidence type="ECO:0000313" key="2">
    <source>
        <dbReference type="EnsemblMetazoa" id="XP_038049108.1"/>
    </source>
</evidence>
<proteinExistence type="predicted"/>
<dbReference type="AlphaFoldDB" id="A0A913ZBE8"/>
<dbReference type="RefSeq" id="XP_038049108.1">
    <property type="nucleotide sequence ID" value="XM_038193180.1"/>
</dbReference>